<evidence type="ECO:0000256" key="7">
    <source>
        <dbReference type="ARBA" id="ARBA00022833"/>
    </source>
</evidence>
<comment type="caution">
    <text evidence="10">The sequence shown here is derived from an EMBL/GenBank/DDBJ whole genome shotgun (WGS) entry which is preliminary data.</text>
</comment>
<name>A0ABP6YYB1_9ACTN</name>
<evidence type="ECO:0000256" key="6">
    <source>
        <dbReference type="ARBA" id="ARBA00022801"/>
    </source>
</evidence>
<organism evidence="10 11">
    <name type="scientific">Kineosporia mesophila</name>
    <dbReference type="NCBI Taxonomy" id="566012"/>
    <lineage>
        <taxon>Bacteria</taxon>
        <taxon>Bacillati</taxon>
        <taxon>Actinomycetota</taxon>
        <taxon>Actinomycetes</taxon>
        <taxon>Kineosporiales</taxon>
        <taxon>Kineosporiaceae</taxon>
        <taxon>Kineosporia</taxon>
    </lineage>
</organism>
<evidence type="ECO:0000256" key="8">
    <source>
        <dbReference type="HAMAP-Rule" id="MF_01818"/>
    </source>
</evidence>
<evidence type="ECO:0000256" key="2">
    <source>
        <dbReference type="ARBA" id="ARBA00022694"/>
    </source>
</evidence>
<dbReference type="Gene3D" id="3.60.15.10">
    <property type="entry name" value="Ribonuclease Z/Hydroxyacylglutathione hydrolase-like"/>
    <property type="match status" value="1"/>
</dbReference>
<keyword evidence="5 8" id="KW-0255">Endonuclease</keyword>
<keyword evidence="2 8" id="KW-0819">tRNA processing</keyword>
<feature type="binding site" evidence="8">
    <location>
        <position position="68"/>
    </location>
    <ligand>
        <name>Zn(2+)</name>
        <dbReference type="ChEBI" id="CHEBI:29105"/>
        <label>2</label>
        <note>catalytic</note>
    </ligand>
</feature>
<evidence type="ECO:0000313" key="10">
    <source>
        <dbReference type="EMBL" id="GAA3593163.1"/>
    </source>
</evidence>
<dbReference type="EC" id="3.1.26.11" evidence="8"/>
<accession>A0ABP6YYB1</accession>
<dbReference type="PANTHER" id="PTHR46018">
    <property type="entry name" value="ZINC PHOSPHODIESTERASE ELAC PROTEIN 1"/>
    <property type="match status" value="1"/>
</dbReference>
<feature type="domain" description="Metallo-beta-lactamase" evidence="9">
    <location>
        <begin position="21"/>
        <end position="205"/>
    </location>
</feature>
<comment type="similarity">
    <text evidence="8">Belongs to the RNase Z family.</text>
</comment>
<evidence type="ECO:0000256" key="3">
    <source>
        <dbReference type="ARBA" id="ARBA00022722"/>
    </source>
</evidence>
<keyword evidence="4 8" id="KW-0479">Metal-binding</keyword>
<feature type="binding site" evidence="8">
    <location>
        <position position="206"/>
    </location>
    <ligand>
        <name>Zn(2+)</name>
        <dbReference type="ChEBI" id="CHEBI:29105"/>
        <label>2</label>
        <note>catalytic</note>
    </ligand>
</feature>
<feature type="binding site" evidence="8">
    <location>
        <position position="264"/>
    </location>
    <ligand>
        <name>Zn(2+)</name>
        <dbReference type="ChEBI" id="CHEBI:29105"/>
        <label>2</label>
        <note>catalytic</note>
    </ligand>
</feature>
<feature type="binding site" evidence="8">
    <location>
        <position position="67"/>
    </location>
    <ligand>
        <name>Zn(2+)</name>
        <dbReference type="ChEBI" id="CHEBI:29105"/>
        <label>2</label>
        <note>catalytic</note>
    </ligand>
</feature>
<feature type="binding site" evidence="8">
    <location>
        <position position="63"/>
    </location>
    <ligand>
        <name>Zn(2+)</name>
        <dbReference type="ChEBI" id="CHEBI:29105"/>
        <label>1</label>
        <note>catalytic</note>
    </ligand>
</feature>
<dbReference type="RefSeq" id="WP_231488389.1">
    <property type="nucleotide sequence ID" value="NZ_BAAAZO010000001.1"/>
</dbReference>
<comment type="catalytic activity">
    <reaction evidence="8">
        <text>Endonucleolytic cleavage of RNA, removing extra 3' nucleotides from tRNA precursor, generating 3' termini of tRNAs. A 3'-hydroxy group is left at the tRNA terminus and a 5'-phosphoryl group is left at the trailer molecule.</text>
        <dbReference type="EC" id="3.1.26.11"/>
    </reaction>
</comment>
<keyword evidence="6 8" id="KW-0378">Hydrolase</keyword>
<comment type="cofactor">
    <cofactor evidence="8">
        <name>Zn(2+)</name>
        <dbReference type="ChEBI" id="CHEBI:29105"/>
    </cofactor>
    <text evidence="8">Binds 2 Zn(2+) ions.</text>
</comment>
<dbReference type="HAMAP" id="MF_01818">
    <property type="entry name" value="RNase_Z_BN"/>
    <property type="match status" value="1"/>
</dbReference>
<dbReference type="InterPro" id="IPR013471">
    <property type="entry name" value="RNase_Z/BN"/>
</dbReference>
<dbReference type="InterPro" id="IPR036866">
    <property type="entry name" value="RibonucZ/Hydroxyglut_hydro"/>
</dbReference>
<feature type="binding site" evidence="8">
    <location>
        <position position="143"/>
    </location>
    <ligand>
        <name>Zn(2+)</name>
        <dbReference type="ChEBI" id="CHEBI:29105"/>
        <label>1</label>
        <note>catalytic</note>
    </ligand>
</feature>
<evidence type="ECO:0000256" key="4">
    <source>
        <dbReference type="ARBA" id="ARBA00022723"/>
    </source>
</evidence>
<dbReference type="PANTHER" id="PTHR46018:SF2">
    <property type="entry name" value="ZINC PHOSPHODIESTERASE ELAC PROTEIN 1"/>
    <property type="match status" value="1"/>
</dbReference>
<feature type="binding site" evidence="8">
    <location>
        <position position="65"/>
    </location>
    <ligand>
        <name>Zn(2+)</name>
        <dbReference type="ChEBI" id="CHEBI:29105"/>
        <label>1</label>
        <note>catalytic</note>
    </ligand>
</feature>
<dbReference type="SMART" id="SM00849">
    <property type="entry name" value="Lactamase_B"/>
    <property type="match status" value="1"/>
</dbReference>
<dbReference type="InterPro" id="IPR001279">
    <property type="entry name" value="Metallo-B-lactamas"/>
</dbReference>
<comment type="function">
    <text evidence="8">Zinc phosphodiesterase, which displays some tRNA 3'-processing endonuclease activity. Probably involved in tRNA maturation, by removing a 3'-trailer from precursor tRNA.</text>
</comment>
<evidence type="ECO:0000256" key="1">
    <source>
        <dbReference type="ARBA" id="ARBA00011738"/>
    </source>
</evidence>
<dbReference type="Proteomes" id="UP001501074">
    <property type="component" value="Unassembled WGS sequence"/>
</dbReference>
<feature type="binding site" evidence="8">
    <location>
        <position position="206"/>
    </location>
    <ligand>
        <name>Zn(2+)</name>
        <dbReference type="ChEBI" id="CHEBI:29105"/>
        <label>1</label>
        <note>catalytic</note>
    </ligand>
</feature>
<keyword evidence="7 8" id="KW-0862">Zinc</keyword>
<gene>
    <name evidence="8" type="primary">rnz</name>
    <name evidence="10" type="ORF">GCM10022223_05020</name>
</gene>
<feature type="active site" description="Proton acceptor" evidence="8">
    <location>
        <position position="67"/>
    </location>
</feature>
<dbReference type="SUPFAM" id="SSF56281">
    <property type="entry name" value="Metallo-hydrolase/oxidoreductase"/>
    <property type="match status" value="1"/>
</dbReference>
<sequence length="301" mass="32612">MSAREIVTLGTSCQIPTRDRNHVATFVRLGDAAVLVDCGEGTQRQMLRAGVRSSQIDAMFLTHEHGDHTFGVPGLLNRRRVDGSTQPLPVAAPAAALERLDLLTAFATNGPEPLHRWIPAPATPGAELMRLGAWTVRSAPLHHRVPTVGYQFTEDDTRRVIPSRAAEKGLHGTDLGRVQRGETVRGVTLEEVSVHRPGQRIAVIMDTARCDGALELARGCDVLVSEATYADSEAPLAAENLHLTARQAAQIAMEAGVRRLVLTHFSSRYENLDAHRKEASSVHPDVVVAQDLQVVPVPARA</sequence>
<reference evidence="11" key="1">
    <citation type="journal article" date="2019" name="Int. J. Syst. Evol. Microbiol.">
        <title>The Global Catalogue of Microorganisms (GCM) 10K type strain sequencing project: providing services to taxonomists for standard genome sequencing and annotation.</title>
        <authorList>
            <consortium name="The Broad Institute Genomics Platform"/>
            <consortium name="The Broad Institute Genome Sequencing Center for Infectious Disease"/>
            <person name="Wu L."/>
            <person name="Ma J."/>
        </authorList>
    </citation>
    <scope>NUCLEOTIDE SEQUENCE [LARGE SCALE GENOMIC DNA]</scope>
    <source>
        <strain evidence="11">JCM 16902</strain>
    </source>
</reference>
<protein>
    <recommendedName>
        <fullName evidence="8">Ribonuclease Z</fullName>
        <shortName evidence="8">RNase Z</shortName>
        <ecNumber evidence="8">3.1.26.11</ecNumber>
    </recommendedName>
    <alternativeName>
        <fullName evidence="8">tRNA 3 endonuclease</fullName>
    </alternativeName>
    <alternativeName>
        <fullName evidence="8">tRNase Z</fullName>
    </alternativeName>
</protein>
<keyword evidence="3 8" id="KW-0540">Nuclease</keyword>
<evidence type="ECO:0000256" key="5">
    <source>
        <dbReference type="ARBA" id="ARBA00022759"/>
    </source>
</evidence>
<proteinExistence type="inferred from homology"/>
<evidence type="ECO:0000313" key="11">
    <source>
        <dbReference type="Proteomes" id="UP001501074"/>
    </source>
</evidence>
<dbReference type="Pfam" id="PF12706">
    <property type="entry name" value="Lactamase_B_2"/>
    <property type="match status" value="1"/>
</dbReference>
<dbReference type="CDD" id="cd07717">
    <property type="entry name" value="RNaseZ_ZiPD-like_MBL-fold"/>
    <property type="match status" value="1"/>
</dbReference>
<comment type="subunit">
    <text evidence="1 8">Homodimer.</text>
</comment>
<evidence type="ECO:0000259" key="9">
    <source>
        <dbReference type="SMART" id="SM00849"/>
    </source>
</evidence>
<dbReference type="EMBL" id="BAAAZO010000001">
    <property type="protein sequence ID" value="GAA3593163.1"/>
    <property type="molecule type" value="Genomic_DNA"/>
</dbReference>
<keyword evidence="11" id="KW-1185">Reference proteome</keyword>